<dbReference type="PANTHER" id="PTHR32278:SF111">
    <property type="entry name" value="F-BOX PROTEIN PP2-B12-RELATED"/>
    <property type="match status" value="1"/>
</dbReference>
<dbReference type="Pfam" id="PF14299">
    <property type="entry name" value="PP2"/>
    <property type="match status" value="1"/>
</dbReference>
<dbReference type="Gramene" id="Kaladp0101s0275.1.v1.1">
    <property type="protein sequence ID" value="Kaladp0101s0275.1.v1.1"/>
    <property type="gene ID" value="Kaladp0101s0275.v1.1"/>
</dbReference>
<name>A0A7N0V7L1_KALFE</name>
<accession>A0A7N0V7L1</accession>
<protein>
    <submittedName>
        <fullName evidence="2">Uncharacterized protein</fullName>
    </submittedName>
</protein>
<dbReference type="InterPro" id="IPR025886">
    <property type="entry name" value="PP2-like"/>
</dbReference>
<feature type="coiled-coil region" evidence="1">
    <location>
        <begin position="16"/>
        <end position="61"/>
    </location>
</feature>
<dbReference type="Proteomes" id="UP000594263">
    <property type="component" value="Unplaced"/>
</dbReference>
<keyword evidence="3" id="KW-1185">Reference proteome</keyword>
<evidence type="ECO:0000313" key="3">
    <source>
        <dbReference type="Proteomes" id="UP000594263"/>
    </source>
</evidence>
<sequence length="247" mass="27520">MSTPSEKIASHLAEAVATLELLTREFELEKEALEAEKDEEIEALKRQLEAERAKLRATRLAFQACAGASNDSEDGRHMMIAAIDLNITWSDTPNYWRWTAVPESRHAVAELLQVCWLNITGRLDASKLTPPNVTYAAYLVYKFTIESLWLDLPPGEAYAGPVGAENSVSKIYLIPEEKQQAGSERADQYATRRADGWMEVKLGEFVVNGGQEGADGGEVEMGFREVSGCWKQGLIVRGMEVRPRDDK</sequence>
<proteinExistence type="predicted"/>
<dbReference type="EnsemblPlants" id="Kaladp0101s0275.1.v1.1">
    <property type="protein sequence ID" value="Kaladp0101s0275.1.v1.1"/>
    <property type="gene ID" value="Kaladp0101s0275.v1.1"/>
</dbReference>
<organism evidence="2 3">
    <name type="scientific">Kalanchoe fedtschenkoi</name>
    <name type="common">Lavender scallops</name>
    <name type="synonym">South American air plant</name>
    <dbReference type="NCBI Taxonomy" id="63787"/>
    <lineage>
        <taxon>Eukaryota</taxon>
        <taxon>Viridiplantae</taxon>
        <taxon>Streptophyta</taxon>
        <taxon>Embryophyta</taxon>
        <taxon>Tracheophyta</taxon>
        <taxon>Spermatophyta</taxon>
        <taxon>Magnoliopsida</taxon>
        <taxon>eudicotyledons</taxon>
        <taxon>Gunneridae</taxon>
        <taxon>Pentapetalae</taxon>
        <taxon>Saxifragales</taxon>
        <taxon>Crassulaceae</taxon>
        <taxon>Kalanchoe</taxon>
    </lineage>
</organism>
<evidence type="ECO:0000256" key="1">
    <source>
        <dbReference type="SAM" id="Coils"/>
    </source>
</evidence>
<reference evidence="2" key="1">
    <citation type="submission" date="2021-01" db="UniProtKB">
        <authorList>
            <consortium name="EnsemblPlants"/>
        </authorList>
    </citation>
    <scope>IDENTIFICATION</scope>
</reference>
<dbReference type="PANTHER" id="PTHR32278">
    <property type="entry name" value="F-BOX DOMAIN-CONTAINING PROTEIN"/>
    <property type="match status" value="1"/>
</dbReference>
<dbReference type="AlphaFoldDB" id="A0A7N0V7L1"/>
<evidence type="ECO:0000313" key="2">
    <source>
        <dbReference type="EnsemblPlants" id="Kaladp0101s0275.1.v1.1"/>
    </source>
</evidence>
<keyword evidence="1" id="KW-0175">Coiled coil</keyword>